<name>A0A8H5RTS9_9HYPO</name>
<dbReference type="GeneID" id="59303794"/>
<reference evidence="1 2" key="1">
    <citation type="submission" date="2020-05" db="EMBL/GenBank/DDBJ databases">
        <title>Identification and distribution of gene clusters putatively required for synthesis of sphingolipid metabolism inhibitors in phylogenetically diverse species of the filamentous fungus Fusarium.</title>
        <authorList>
            <person name="Kim H.-S."/>
            <person name="Busman M."/>
            <person name="Brown D.W."/>
            <person name="Divon H."/>
            <person name="Uhlig S."/>
            <person name="Proctor R.H."/>
        </authorList>
    </citation>
    <scope>NUCLEOTIDE SEQUENCE [LARGE SCALE GENOMIC DNA]</scope>
    <source>
        <strain evidence="1 2">NRRL 66243</strain>
    </source>
</reference>
<dbReference type="RefSeq" id="XP_037207887.1">
    <property type="nucleotide sequence ID" value="XM_037351524.1"/>
</dbReference>
<evidence type="ECO:0000313" key="1">
    <source>
        <dbReference type="EMBL" id="KAF5638984.1"/>
    </source>
</evidence>
<evidence type="ECO:0000313" key="2">
    <source>
        <dbReference type="Proteomes" id="UP000530670"/>
    </source>
</evidence>
<sequence length="101" mass="11477">MYVPVCDSNIMTVSESLVSADMCGAVLVNIELVAAFITYKSWFTICDPLTFLLVRFMCPRDTGTRATEGIPNNIELKLCRIQRCGPRNLYECTFRRTTKDK</sequence>
<organism evidence="1 2">
    <name type="scientific">Fusarium tjaetaba</name>
    <dbReference type="NCBI Taxonomy" id="1567544"/>
    <lineage>
        <taxon>Eukaryota</taxon>
        <taxon>Fungi</taxon>
        <taxon>Dikarya</taxon>
        <taxon>Ascomycota</taxon>
        <taxon>Pezizomycotina</taxon>
        <taxon>Sordariomycetes</taxon>
        <taxon>Hypocreomycetidae</taxon>
        <taxon>Hypocreales</taxon>
        <taxon>Nectriaceae</taxon>
        <taxon>Fusarium</taxon>
        <taxon>Fusarium fujikuroi species complex</taxon>
    </lineage>
</organism>
<protein>
    <submittedName>
        <fullName evidence="1">Uncharacterized protein</fullName>
    </submittedName>
</protein>
<comment type="caution">
    <text evidence="1">The sequence shown here is derived from an EMBL/GenBank/DDBJ whole genome shotgun (WGS) entry which is preliminary data.</text>
</comment>
<proteinExistence type="predicted"/>
<gene>
    <name evidence="1" type="ORF">FTJAE_5055</name>
</gene>
<accession>A0A8H5RTS9</accession>
<dbReference type="EMBL" id="JAAQRI010000094">
    <property type="protein sequence ID" value="KAF5638984.1"/>
    <property type="molecule type" value="Genomic_DNA"/>
</dbReference>
<keyword evidence="2" id="KW-1185">Reference proteome</keyword>
<dbReference type="AlphaFoldDB" id="A0A8H5RTS9"/>
<dbReference type="Proteomes" id="UP000530670">
    <property type="component" value="Unassembled WGS sequence"/>
</dbReference>